<dbReference type="Pfam" id="PF07730">
    <property type="entry name" value="HisKA_3"/>
    <property type="match status" value="1"/>
</dbReference>
<keyword evidence="9 14" id="KW-0418">Kinase</keyword>
<keyword evidence="3 14" id="KW-1003">Cell membrane</keyword>
<dbReference type="CDD" id="cd06225">
    <property type="entry name" value="HAMP"/>
    <property type="match status" value="1"/>
</dbReference>
<evidence type="ECO:0000256" key="2">
    <source>
        <dbReference type="ARBA" id="ARBA00004429"/>
    </source>
</evidence>
<evidence type="ECO:0000256" key="15">
    <source>
        <dbReference type="SAM" id="Phobius"/>
    </source>
</evidence>
<dbReference type="EMBL" id="WTVQ01000020">
    <property type="protein sequence ID" value="NMG75701.1"/>
    <property type="molecule type" value="Genomic_DNA"/>
</dbReference>
<dbReference type="Pfam" id="PF00672">
    <property type="entry name" value="HAMP"/>
    <property type="match status" value="1"/>
</dbReference>
<organism evidence="18 19">
    <name type="scientific">Aromatoleum diolicum</name>
    <dbReference type="NCBI Taxonomy" id="75796"/>
    <lineage>
        <taxon>Bacteria</taxon>
        <taxon>Pseudomonadati</taxon>
        <taxon>Pseudomonadota</taxon>
        <taxon>Betaproteobacteria</taxon>
        <taxon>Rhodocyclales</taxon>
        <taxon>Rhodocyclaceae</taxon>
        <taxon>Aromatoleum</taxon>
    </lineage>
</organism>
<sequence length="650" mass="70507">MNIAVDERSGVPRGLWLRVWDKLASRAILLLLVFAFAAVALIGVVGIGASVVVVESVRGSASAINVAGSLRRLTHRAGGLALARGLNGAAEQARVEEAVAQFETALAHPALKDVLEREPSSVFSSIFRGVDAGWRARIKPRLLEIPTPGEDDPLAVGHYQALLGEVDAFAEQINTLVAVLETDAESRIQQLRSMLAAALVLLLAVVIAALYALRRSVFQPLTDLRACAARIARGDFDVRSRYTGRDELGRVGESFNAMAGELSAAYRDLATRVDEKTADLTRSNRALELLYYVISRLYYAPTSSETYAETLRDLEYTLGLKGSFVCVEAKHGGAATVLSSTFGDCAQRGDSGDACAHCPGRQAPWSYQREGDVDVLLVPLRDTDRQYGMLRLALPIGQRLQDWERTLLEAVSRHMGIALGISHQSERDRLLALQEERSIIARELHDSLAQSLSFMKIQVSLLAPALAGPQPRDEAQAILADLREGINAAYRQLRELLATFRLRMEGDFARLLGNTIAEYAGRSGIPIDLDIQLGRCHLSPNQEIHVLHIIREALSNATRHAQASRIHVGLSCDGDGEVSVVVEDDGKGLDIPSLAEPHHFGLSIMSERAHGLGGLLDVQPRPAGGTRIVVRFHPQAAETSSSFPAFTDAS</sequence>
<evidence type="ECO:0000256" key="7">
    <source>
        <dbReference type="ARBA" id="ARBA00022692"/>
    </source>
</evidence>
<keyword evidence="19" id="KW-1185">Reference proteome</keyword>
<dbReference type="Pfam" id="PF02518">
    <property type="entry name" value="HATPase_c"/>
    <property type="match status" value="1"/>
</dbReference>
<comment type="caution">
    <text evidence="18">The sequence shown here is derived from an EMBL/GenBank/DDBJ whole genome shotgun (WGS) entry which is preliminary data.</text>
</comment>
<dbReference type="InterPro" id="IPR036890">
    <property type="entry name" value="HATPase_C_sf"/>
</dbReference>
<keyword evidence="4 14" id="KW-0997">Cell inner membrane</keyword>
<dbReference type="Gene3D" id="1.20.120.960">
    <property type="entry name" value="Histidine kinase NarX, sensor domain"/>
    <property type="match status" value="1"/>
</dbReference>
<reference evidence="18 19" key="1">
    <citation type="submission" date="2019-12" db="EMBL/GenBank/DDBJ databases">
        <title>Comparative genomics gives insights into the taxonomy of the Azoarcus-Aromatoleum group and reveals separate origins of nif in the plant-associated Azoarcus and non-plant-associated Aromatoleum sub-groups.</title>
        <authorList>
            <person name="Lafos M."/>
            <person name="Maluk M."/>
            <person name="Batista M."/>
            <person name="Junghare M."/>
            <person name="Carmona M."/>
            <person name="Faoro H."/>
            <person name="Cruz L.M."/>
            <person name="Battistoni F."/>
            <person name="De Souza E."/>
            <person name="Pedrosa F."/>
            <person name="Chen W.-M."/>
            <person name="Poole P.S."/>
            <person name="Dixon R.A."/>
            <person name="James E.K."/>
        </authorList>
    </citation>
    <scope>NUCLEOTIDE SEQUENCE [LARGE SCALE GENOMIC DNA]</scope>
    <source>
        <strain evidence="18 19">22Lin</strain>
    </source>
</reference>
<evidence type="ECO:0000256" key="8">
    <source>
        <dbReference type="ARBA" id="ARBA00022741"/>
    </source>
</evidence>
<dbReference type="InterPro" id="IPR029095">
    <property type="entry name" value="NarX-like_N"/>
</dbReference>
<dbReference type="InterPro" id="IPR011712">
    <property type="entry name" value="Sig_transdc_His_kin_sub3_dim/P"/>
</dbReference>
<proteinExistence type="predicted"/>
<dbReference type="Gene3D" id="3.30.565.10">
    <property type="entry name" value="Histidine kinase-like ATPase, C-terminal domain"/>
    <property type="match status" value="1"/>
</dbReference>
<dbReference type="Gene3D" id="1.10.8.500">
    <property type="entry name" value="HAMP domain in histidine kinase"/>
    <property type="match status" value="1"/>
</dbReference>
<feature type="domain" description="Histidine kinase" evidence="16">
    <location>
        <begin position="443"/>
        <end position="636"/>
    </location>
</feature>
<dbReference type="RefSeq" id="WP_169260852.1">
    <property type="nucleotide sequence ID" value="NZ_WTVQ01000020.1"/>
</dbReference>
<dbReference type="EC" id="2.7.13.3" evidence="14"/>
<dbReference type="SUPFAM" id="SSF55874">
    <property type="entry name" value="ATPase domain of HSP90 chaperone/DNA topoisomerase II/histidine kinase"/>
    <property type="match status" value="1"/>
</dbReference>
<dbReference type="InterPro" id="IPR003594">
    <property type="entry name" value="HATPase_dom"/>
</dbReference>
<dbReference type="InterPro" id="IPR005467">
    <property type="entry name" value="His_kinase_dom"/>
</dbReference>
<dbReference type="SMART" id="SM00387">
    <property type="entry name" value="HATPase_c"/>
    <property type="match status" value="1"/>
</dbReference>
<feature type="transmembrane region" description="Helical" evidence="15">
    <location>
        <begin position="27"/>
        <end position="54"/>
    </location>
</feature>
<comment type="catalytic activity">
    <reaction evidence="1 14">
        <text>ATP + protein L-histidine = ADP + protein N-phospho-L-histidine.</text>
        <dbReference type="EC" id="2.7.13.3"/>
    </reaction>
</comment>
<name>A0ABX1QFB1_9RHOO</name>
<evidence type="ECO:0000259" key="17">
    <source>
        <dbReference type="PROSITE" id="PS50885"/>
    </source>
</evidence>
<comment type="subcellular location">
    <subcellularLocation>
        <location evidence="2">Cell inner membrane</location>
        <topology evidence="2">Multi-pass membrane protein</topology>
    </subcellularLocation>
</comment>
<evidence type="ECO:0000259" key="16">
    <source>
        <dbReference type="PROSITE" id="PS50109"/>
    </source>
</evidence>
<evidence type="ECO:0000256" key="11">
    <source>
        <dbReference type="ARBA" id="ARBA00022989"/>
    </source>
</evidence>
<evidence type="ECO:0000256" key="12">
    <source>
        <dbReference type="ARBA" id="ARBA00023012"/>
    </source>
</evidence>
<dbReference type="Proteomes" id="UP000648984">
    <property type="component" value="Unassembled WGS sequence"/>
</dbReference>
<dbReference type="SUPFAM" id="SSF158472">
    <property type="entry name" value="HAMP domain-like"/>
    <property type="match status" value="1"/>
</dbReference>
<keyword evidence="7 15" id="KW-0812">Transmembrane</keyword>
<dbReference type="InterPro" id="IPR016380">
    <property type="entry name" value="Sig_transdc_His_kin_NarX/NarQ"/>
</dbReference>
<evidence type="ECO:0000256" key="14">
    <source>
        <dbReference type="PIRNR" id="PIRNR003167"/>
    </source>
</evidence>
<dbReference type="PROSITE" id="PS50109">
    <property type="entry name" value="HIS_KIN"/>
    <property type="match status" value="1"/>
</dbReference>
<dbReference type="PROSITE" id="PS50885">
    <property type="entry name" value="HAMP"/>
    <property type="match status" value="1"/>
</dbReference>
<evidence type="ECO:0000256" key="9">
    <source>
        <dbReference type="ARBA" id="ARBA00022777"/>
    </source>
</evidence>
<keyword evidence="10 14" id="KW-0067">ATP-binding</keyword>
<evidence type="ECO:0000256" key="4">
    <source>
        <dbReference type="ARBA" id="ARBA00022519"/>
    </source>
</evidence>
<keyword evidence="13 14" id="KW-0472">Membrane</keyword>
<evidence type="ECO:0000256" key="1">
    <source>
        <dbReference type="ARBA" id="ARBA00000085"/>
    </source>
</evidence>
<dbReference type="CDD" id="cd16917">
    <property type="entry name" value="HATPase_UhpB-NarQ-NarX-like"/>
    <property type="match status" value="1"/>
</dbReference>
<feature type="transmembrane region" description="Helical" evidence="15">
    <location>
        <begin position="194"/>
        <end position="213"/>
    </location>
</feature>
<dbReference type="Pfam" id="PF13675">
    <property type="entry name" value="PilJ"/>
    <property type="match status" value="1"/>
</dbReference>
<dbReference type="PIRSF" id="PIRSF003167">
    <property type="entry name" value="STHK_NarX/NarQ"/>
    <property type="match status" value="1"/>
</dbReference>
<evidence type="ECO:0000313" key="19">
    <source>
        <dbReference type="Proteomes" id="UP000648984"/>
    </source>
</evidence>
<keyword evidence="12 14" id="KW-0902">Two-component regulatory system</keyword>
<feature type="domain" description="HAMP" evidence="17">
    <location>
        <begin position="215"/>
        <end position="267"/>
    </location>
</feature>
<keyword evidence="8 14" id="KW-0547">Nucleotide-binding</keyword>
<keyword evidence="5" id="KW-0597">Phosphoprotein</keyword>
<evidence type="ECO:0000256" key="5">
    <source>
        <dbReference type="ARBA" id="ARBA00022553"/>
    </source>
</evidence>
<dbReference type="SMART" id="SM00304">
    <property type="entry name" value="HAMP"/>
    <property type="match status" value="1"/>
</dbReference>
<evidence type="ECO:0000313" key="18">
    <source>
        <dbReference type="EMBL" id="NMG75701.1"/>
    </source>
</evidence>
<evidence type="ECO:0000256" key="13">
    <source>
        <dbReference type="ARBA" id="ARBA00023136"/>
    </source>
</evidence>
<gene>
    <name evidence="18" type="ORF">GPA25_13120</name>
</gene>
<evidence type="ECO:0000256" key="10">
    <source>
        <dbReference type="ARBA" id="ARBA00022840"/>
    </source>
</evidence>
<dbReference type="InterPro" id="IPR042295">
    <property type="entry name" value="NarX-like_N_sf"/>
</dbReference>
<keyword evidence="11 15" id="KW-1133">Transmembrane helix</keyword>
<dbReference type="SUPFAM" id="SSF55781">
    <property type="entry name" value="GAF domain-like"/>
    <property type="match status" value="1"/>
</dbReference>
<evidence type="ECO:0000256" key="3">
    <source>
        <dbReference type="ARBA" id="ARBA00022475"/>
    </source>
</evidence>
<dbReference type="PANTHER" id="PTHR24421:SF10">
    <property type="entry name" value="NITRATE_NITRITE SENSOR PROTEIN NARQ"/>
    <property type="match status" value="1"/>
</dbReference>
<dbReference type="Gene3D" id="1.20.5.1930">
    <property type="match status" value="1"/>
</dbReference>
<keyword evidence="6 14" id="KW-0808">Transferase</keyword>
<accession>A0ABX1QFB1</accession>
<protein>
    <recommendedName>
        <fullName evidence="14">Sensor protein</fullName>
        <ecNumber evidence="14">2.7.13.3</ecNumber>
    </recommendedName>
</protein>
<dbReference type="CDD" id="cd19408">
    <property type="entry name" value="NarX_NarQ_sensor"/>
    <property type="match status" value="1"/>
</dbReference>
<dbReference type="PANTHER" id="PTHR24421">
    <property type="entry name" value="NITRATE/NITRITE SENSOR PROTEIN NARX-RELATED"/>
    <property type="match status" value="1"/>
</dbReference>
<dbReference type="InterPro" id="IPR003660">
    <property type="entry name" value="HAMP_dom"/>
</dbReference>
<evidence type="ECO:0000256" key="6">
    <source>
        <dbReference type="ARBA" id="ARBA00022679"/>
    </source>
</evidence>
<dbReference type="InterPro" id="IPR050482">
    <property type="entry name" value="Sensor_HK_TwoCompSys"/>
</dbReference>